<evidence type="ECO:0000313" key="1">
    <source>
        <dbReference type="EMBL" id="KAK4515269.1"/>
    </source>
</evidence>
<dbReference type="Proteomes" id="UP001304243">
    <property type="component" value="Unassembled WGS sequence"/>
</dbReference>
<proteinExistence type="predicted"/>
<evidence type="ECO:0000313" key="2">
    <source>
        <dbReference type="Proteomes" id="UP001304243"/>
    </source>
</evidence>
<dbReference type="EMBL" id="JASEJX010000015">
    <property type="protein sequence ID" value="KAK4515269.1"/>
    <property type="molecule type" value="Genomic_DNA"/>
</dbReference>
<reference evidence="1 2" key="1">
    <citation type="submission" date="2022-11" db="EMBL/GenBank/DDBJ databases">
        <title>Mucor velutinosus strain NIH1002 WGS.</title>
        <authorList>
            <person name="Subramanian P."/>
            <person name="Mullikin J.C."/>
            <person name="Segre J.A."/>
            <person name="Zelazny A.M."/>
        </authorList>
    </citation>
    <scope>NUCLEOTIDE SEQUENCE [LARGE SCALE GENOMIC DNA]</scope>
    <source>
        <strain evidence="1 2">NIH1002</strain>
    </source>
</reference>
<name>A0AAN7HMK8_9FUNG</name>
<dbReference type="GeneID" id="89946581"/>
<gene>
    <name evidence="1" type="ORF">ATC70_002879</name>
</gene>
<organism evidence="1 2">
    <name type="scientific">Mucor velutinosus</name>
    <dbReference type="NCBI Taxonomy" id="708070"/>
    <lineage>
        <taxon>Eukaryota</taxon>
        <taxon>Fungi</taxon>
        <taxon>Fungi incertae sedis</taxon>
        <taxon>Mucoromycota</taxon>
        <taxon>Mucoromycotina</taxon>
        <taxon>Mucoromycetes</taxon>
        <taxon>Mucorales</taxon>
        <taxon>Mucorineae</taxon>
        <taxon>Mucoraceae</taxon>
        <taxon>Mucor</taxon>
    </lineage>
</organism>
<dbReference type="RefSeq" id="XP_064681935.1">
    <property type="nucleotide sequence ID" value="XM_064822249.1"/>
</dbReference>
<keyword evidence="2" id="KW-1185">Reference proteome</keyword>
<accession>A0AAN7HMK8</accession>
<dbReference type="AlphaFoldDB" id="A0AAN7HMK8"/>
<sequence length="229" mass="26263">MATLDAFLIRGKKKTQSSSSSSSLQDTHTHHAFVNPFTVQVKKPLSKKALIEKPARHQTKRNTIAHYFTPATRDADVEMEEAAADVCVIRNKMPVMNLWNVIQYELEQDPFYHGIMDESSVPTTTSSTLAISSHCVKRRRSRQADAEQSSKRLRKTDHELSSIMIRFLNMGSSVIKHHPPVPSSLDLINEFSEDTEDLSRRVRHKQTWQESNLFLYHMTQEFLNVAINQ</sequence>
<protein>
    <submittedName>
        <fullName evidence="1">Uncharacterized protein</fullName>
    </submittedName>
</protein>
<comment type="caution">
    <text evidence="1">The sequence shown here is derived from an EMBL/GenBank/DDBJ whole genome shotgun (WGS) entry which is preliminary data.</text>
</comment>